<reference evidence="1" key="1">
    <citation type="submission" date="2022-07" db="EMBL/GenBank/DDBJ databases">
        <title>Genome Sequence of Phlebia brevispora.</title>
        <authorList>
            <person name="Buettner E."/>
        </authorList>
    </citation>
    <scope>NUCLEOTIDE SEQUENCE</scope>
    <source>
        <strain evidence="1">MPL23</strain>
    </source>
</reference>
<comment type="caution">
    <text evidence="1">The sequence shown here is derived from an EMBL/GenBank/DDBJ whole genome shotgun (WGS) entry which is preliminary data.</text>
</comment>
<protein>
    <submittedName>
        <fullName evidence="1">Uncharacterized protein</fullName>
    </submittedName>
</protein>
<proteinExistence type="predicted"/>
<accession>A0ACC1SM54</accession>
<dbReference type="Proteomes" id="UP001148662">
    <property type="component" value="Unassembled WGS sequence"/>
</dbReference>
<evidence type="ECO:0000313" key="1">
    <source>
        <dbReference type="EMBL" id="KAJ3542541.1"/>
    </source>
</evidence>
<organism evidence="1 2">
    <name type="scientific">Phlebia brevispora</name>
    <dbReference type="NCBI Taxonomy" id="194682"/>
    <lineage>
        <taxon>Eukaryota</taxon>
        <taxon>Fungi</taxon>
        <taxon>Dikarya</taxon>
        <taxon>Basidiomycota</taxon>
        <taxon>Agaricomycotina</taxon>
        <taxon>Agaricomycetes</taxon>
        <taxon>Polyporales</taxon>
        <taxon>Meruliaceae</taxon>
        <taxon>Phlebia</taxon>
    </lineage>
</organism>
<keyword evidence="2" id="KW-1185">Reference proteome</keyword>
<sequence length="505" mass="57246">MMEPSEHCRSSFSRLANFDILTYILKRVPQRKDVLSFMYTCTIAYAAGIPILLGFPCHIDLVNMRIFHTFLVSRAPASFLALRDISFSNSLSEKLQRFEIEIVKDILRKATNLRALGLYRDILGQADEIPRLVASLTALRSFTVSDNPDENIAFVLSHLRAPLKRVHVSFFKEREVLSLLAEFWNTLESVAVTAAGFASTTSCYHNLTSLTISYYSQIRLSVLVPAMPNLQRLDVGCLNPHASAREGELVRQENFLFQQARTSPVWNLAFLSADAPALSILGLQFKVPCVEITRLGSLIWRDAAWWRRTMAPLRPTQLILSGEFPFEPGGLSRILCEGMQDLKYLQLNATFLLDGLRHRSSLVGTIVQYPDMRSKWLYVLQELMINDLAPLAEFTHGISNLSFNFNMERDLGRLPLIFRLATRHFLETTDTRPFARQAVEVVPSIEAVNFRIKVFDTVRQEHWLSDGKGGVIEDSTRYYTGVKELEDKCGLMNPDCKSQSTVAVL</sequence>
<name>A0ACC1SM54_9APHY</name>
<dbReference type="EMBL" id="JANHOG010001160">
    <property type="protein sequence ID" value="KAJ3542541.1"/>
    <property type="molecule type" value="Genomic_DNA"/>
</dbReference>
<evidence type="ECO:0000313" key="2">
    <source>
        <dbReference type="Proteomes" id="UP001148662"/>
    </source>
</evidence>
<gene>
    <name evidence="1" type="ORF">NM688_g5961</name>
</gene>